<dbReference type="GO" id="GO:0022627">
    <property type="term" value="C:cytosolic small ribosomal subunit"/>
    <property type="evidence" value="ECO:0007669"/>
    <property type="project" value="TreeGrafter"/>
</dbReference>
<dbReference type="InterPro" id="IPR036567">
    <property type="entry name" value="RHF-like"/>
</dbReference>
<evidence type="ECO:0000256" key="2">
    <source>
        <dbReference type="HAMAP-Rule" id="MF_00839"/>
    </source>
</evidence>
<dbReference type="GO" id="GO:0043024">
    <property type="term" value="F:ribosomal small subunit binding"/>
    <property type="evidence" value="ECO:0007669"/>
    <property type="project" value="TreeGrafter"/>
</dbReference>
<name>A0A9D2M5C3_9FIRM</name>
<protein>
    <recommendedName>
        <fullName evidence="2">Ribosome hibernation promoting factor</fullName>
        <shortName evidence="2">HPF</shortName>
    </recommendedName>
</protein>
<dbReference type="Pfam" id="PF16321">
    <property type="entry name" value="Ribosom_S30AE_C"/>
    <property type="match status" value="1"/>
</dbReference>
<dbReference type="SUPFAM" id="SSF69754">
    <property type="entry name" value="Ribosome binding protein Y (YfiA homologue)"/>
    <property type="match status" value="1"/>
</dbReference>
<dbReference type="Proteomes" id="UP000886803">
    <property type="component" value="Unassembled WGS sequence"/>
</dbReference>
<dbReference type="InterPro" id="IPR050574">
    <property type="entry name" value="HPF/YfiA_ribosome-assoc"/>
</dbReference>
<reference evidence="4" key="1">
    <citation type="journal article" date="2021" name="PeerJ">
        <title>Extensive microbial diversity within the chicken gut microbiome revealed by metagenomics and culture.</title>
        <authorList>
            <person name="Gilroy R."/>
            <person name="Ravi A."/>
            <person name="Getino M."/>
            <person name="Pursley I."/>
            <person name="Horton D.L."/>
            <person name="Alikhan N.F."/>
            <person name="Baker D."/>
            <person name="Gharbi K."/>
            <person name="Hall N."/>
            <person name="Watson M."/>
            <person name="Adriaenssens E.M."/>
            <person name="Foster-Nyarko E."/>
            <person name="Jarju S."/>
            <person name="Secka A."/>
            <person name="Antonio M."/>
            <person name="Oren A."/>
            <person name="Chaudhuri R.R."/>
            <person name="La Ragione R."/>
            <person name="Hildebrand F."/>
            <person name="Pallen M.J."/>
        </authorList>
    </citation>
    <scope>NUCLEOTIDE SEQUENCE</scope>
    <source>
        <strain evidence="4">ChiBcec8-13705</strain>
    </source>
</reference>
<comment type="subcellular location">
    <subcellularLocation>
        <location evidence="2">Cytoplasm</location>
    </subcellularLocation>
</comment>
<evidence type="ECO:0000313" key="4">
    <source>
        <dbReference type="EMBL" id="HJB40979.1"/>
    </source>
</evidence>
<feature type="domain" description="Sigma 54 modulation/S30EA ribosomal protein C-terminal" evidence="3">
    <location>
        <begin position="110"/>
        <end position="165"/>
    </location>
</feature>
<evidence type="ECO:0000313" key="5">
    <source>
        <dbReference type="Proteomes" id="UP000886803"/>
    </source>
</evidence>
<dbReference type="EMBL" id="DWYG01000008">
    <property type="protein sequence ID" value="HJB40979.1"/>
    <property type="molecule type" value="Genomic_DNA"/>
</dbReference>
<organism evidence="4 5">
    <name type="scientific">Candidatus Gemmiger avicola</name>
    <dbReference type="NCBI Taxonomy" id="2838605"/>
    <lineage>
        <taxon>Bacteria</taxon>
        <taxon>Bacillati</taxon>
        <taxon>Bacillota</taxon>
        <taxon>Clostridia</taxon>
        <taxon>Eubacteriales</taxon>
        <taxon>Gemmiger</taxon>
    </lineage>
</organism>
<evidence type="ECO:0000259" key="3">
    <source>
        <dbReference type="Pfam" id="PF16321"/>
    </source>
</evidence>
<dbReference type="CDD" id="cd00552">
    <property type="entry name" value="RaiA"/>
    <property type="match status" value="1"/>
</dbReference>
<dbReference type="Pfam" id="PF02482">
    <property type="entry name" value="Ribosomal_S30AE"/>
    <property type="match status" value="1"/>
</dbReference>
<keyword evidence="2" id="KW-0963">Cytoplasm</keyword>
<comment type="function">
    <text evidence="2">Required for dimerization of active 70S ribosomes into 100S ribosomes in stationary phase; 100S ribosomes are translationally inactive and sometimes present during exponential growth.</text>
</comment>
<comment type="similarity">
    <text evidence="2">Belongs to the HPF/YfiA ribosome-associated protein family. Long HPF subfamily.</text>
</comment>
<dbReference type="GO" id="GO:0045900">
    <property type="term" value="P:negative regulation of translational elongation"/>
    <property type="evidence" value="ECO:0007669"/>
    <property type="project" value="TreeGrafter"/>
</dbReference>
<proteinExistence type="inferred from homology"/>
<evidence type="ECO:0000256" key="1">
    <source>
        <dbReference type="ARBA" id="ARBA00022845"/>
    </source>
</evidence>
<dbReference type="Gene3D" id="3.30.505.50">
    <property type="entry name" value="Sigma 54 modulation/S30EA ribosomal protein, C-terminal domain"/>
    <property type="match status" value="1"/>
</dbReference>
<dbReference type="HAMAP" id="MF_00839">
    <property type="entry name" value="HPF"/>
    <property type="match status" value="1"/>
</dbReference>
<comment type="subunit">
    <text evidence="2">Interacts with 100S ribosomes.</text>
</comment>
<dbReference type="InterPro" id="IPR032528">
    <property type="entry name" value="Ribosom_S30AE_C"/>
</dbReference>
<dbReference type="PANTHER" id="PTHR33231:SF1">
    <property type="entry name" value="30S RIBOSOMAL PROTEIN"/>
    <property type="match status" value="1"/>
</dbReference>
<dbReference type="PANTHER" id="PTHR33231">
    <property type="entry name" value="30S RIBOSOMAL PROTEIN"/>
    <property type="match status" value="1"/>
</dbReference>
<dbReference type="InterPro" id="IPR038416">
    <property type="entry name" value="Ribosom_S30AE_C_sf"/>
</dbReference>
<reference evidence="4" key="2">
    <citation type="submission" date="2021-04" db="EMBL/GenBank/DDBJ databases">
        <authorList>
            <person name="Gilroy R."/>
        </authorList>
    </citation>
    <scope>NUCLEOTIDE SEQUENCE</scope>
    <source>
        <strain evidence="4">ChiBcec8-13705</strain>
    </source>
</reference>
<comment type="caution">
    <text evidence="4">The sequence shown here is derived from an EMBL/GenBank/DDBJ whole genome shotgun (WGS) entry which is preliminary data.</text>
</comment>
<dbReference type="InterPro" id="IPR034694">
    <property type="entry name" value="HPF_long/plastid"/>
</dbReference>
<dbReference type="Gene3D" id="3.30.160.100">
    <property type="entry name" value="Ribosome hibernation promotion factor-like"/>
    <property type="match status" value="1"/>
</dbReference>
<dbReference type="AlphaFoldDB" id="A0A9D2M5C3"/>
<keyword evidence="1 2" id="KW-0810">Translation regulation</keyword>
<gene>
    <name evidence="4" type="primary">raiA</name>
    <name evidence="2" type="synonym">hpf</name>
    <name evidence="4" type="ORF">H9945_00605</name>
</gene>
<dbReference type="InterPro" id="IPR003489">
    <property type="entry name" value="RHF/RaiA"/>
</dbReference>
<dbReference type="NCBIfam" id="TIGR00741">
    <property type="entry name" value="yfiA"/>
    <property type="match status" value="1"/>
</dbReference>
<accession>A0A9D2M5C3</accession>
<sequence length="170" mass="18905">MKVTCTGRRVTLKPSFVELAEKKLAKLDKFFAEEAQAQVTVTVEKSGQTVELTLRSGTLTTRAEKTADRMEDALNDAVDLLVRRVIKHRKRLGAKLTAAAAEVTPQETEEPMNVVREKHFAVKPCTVEEAILQMDLLGHSFFLFRSVESGGIEVVYRRADGGYGLLVPEE</sequence>